<evidence type="ECO:0000313" key="4">
    <source>
        <dbReference type="EMBL" id="PJK31083.1"/>
    </source>
</evidence>
<keyword evidence="5" id="KW-1185">Reference proteome</keyword>
<sequence>MFPAYFQRMARYNRWANGLIYDAAAKIPDEAYRRDVGAFFGSVHGTLNHLLAADRIWLKRLTGEGEAPARLDAVLFDDFGALRDARETEDERLLAWTGRLSPEDFERDFSYRNMAGEIFANPLDLILGHVFNHQTHHRGQAHAIVGHLGFEPPSMDLVYFGRQG</sequence>
<dbReference type="EMBL" id="PHIG01000011">
    <property type="protein sequence ID" value="PJK31083.1"/>
    <property type="molecule type" value="Genomic_DNA"/>
</dbReference>
<dbReference type="PANTHER" id="PTHR37302:SF1">
    <property type="entry name" value="PROTEIN DINB"/>
    <property type="match status" value="1"/>
</dbReference>
<dbReference type="AlphaFoldDB" id="A0A2M9G5U1"/>
<dbReference type="Gene3D" id="1.20.120.450">
    <property type="entry name" value="dinb family like domain"/>
    <property type="match status" value="1"/>
</dbReference>
<organism evidence="4 5">
    <name type="scientific">Minwuia thermotolerans</name>
    <dbReference type="NCBI Taxonomy" id="2056226"/>
    <lineage>
        <taxon>Bacteria</taxon>
        <taxon>Pseudomonadati</taxon>
        <taxon>Pseudomonadota</taxon>
        <taxon>Alphaproteobacteria</taxon>
        <taxon>Minwuiales</taxon>
        <taxon>Minwuiaceae</taxon>
        <taxon>Minwuia</taxon>
    </lineage>
</organism>
<evidence type="ECO:0000313" key="5">
    <source>
        <dbReference type="Proteomes" id="UP000229498"/>
    </source>
</evidence>
<dbReference type="InterPro" id="IPR007837">
    <property type="entry name" value="DinB"/>
</dbReference>
<proteinExistence type="inferred from homology"/>
<feature type="binding site" evidence="3">
    <location>
        <position position="137"/>
    </location>
    <ligand>
        <name>a divalent metal cation</name>
        <dbReference type="ChEBI" id="CHEBI:60240"/>
    </ligand>
</feature>
<comment type="caution">
    <text evidence="4">The sequence shown here is derived from an EMBL/GenBank/DDBJ whole genome shotgun (WGS) entry which is preliminary data.</text>
</comment>
<dbReference type="RefSeq" id="WP_109792607.1">
    <property type="nucleotide sequence ID" value="NZ_PHIG01000011.1"/>
</dbReference>
<keyword evidence="2 3" id="KW-0479">Metal-binding</keyword>
<feature type="binding site" evidence="3">
    <location>
        <position position="49"/>
    </location>
    <ligand>
        <name>a divalent metal cation</name>
        <dbReference type="ChEBI" id="CHEBI:60240"/>
    </ligand>
</feature>
<reference evidence="4 5" key="1">
    <citation type="submission" date="2017-11" db="EMBL/GenBank/DDBJ databases">
        <title>Draft genome sequence of Rhizobiales bacterium SY3-13.</title>
        <authorList>
            <person name="Sun C."/>
        </authorList>
    </citation>
    <scope>NUCLEOTIDE SEQUENCE [LARGE SCALE GENOMIC DNA]</scope>
    <source>
        <strain evidence="4 5">SY3-13</strain>
    </source>
</reference>
<evidence type="ECO:0000256" key="1">
    <source>
        <dbReference type="ARBA" id="ARBA00008635"/>
    </source>
</evidence>
<dbReference type="OrthoDB" id="9807509at2"/>
<dbReference type="GO" id="GO:0046872">
    <property type="term" value="F:metal ion binding"/>
    <property type="evidence" value="ECO:0007669"/>
    <property type="project" value="UniProtKB-KW"/>
</dbReference>
<protein>
    <submittedName>
        <fullName evidence="4">Damage-inducible protein DinB</fullName>
    </submittedName>
</protein>
<evidence type="ECO:0000256" key="2">
    <source>
        <dbReference type="ARBA" id="ARBA00022723"/>
    </source>
</evidence>
<dbReference type="SUPFAM" id="SSF109854">
    <property type="entry name" value="DinB/YfiT-like putative metalloenzymes"/>
    <property type="match status" value="1"/>
</dbReference>
<name>A0A2M9G5U1_9PROT</name>
<feature type="binding site" evidence="3">
    <location>
        <position position="133"/>
    </location>
    <ligand>
        <name>a divalent metal cation</name>
        <dbReference type="ChEBI" id="CHEBI:60240"/>
    </ligand>
</feature>
<dbReference type="Proteomes" id="UP000229498">
    <property type="component" value="Unassembled WGS sequence"/>
</dbReference>
<comment type="similarity">
    <text evidence="1">Belongs to the DinB family.</text>
</comment>
<accession>A0A2M9G5U1</accession>
<dbReference type="Pfam" id="PF05163">
    <property type="entry name" value="DinB"/>
    <property type="match status" value="1"/>
</dbReference>
<evidence type="ECO:0000256" key="3">
    <source>
        <dbReference type="PIRSR" id="PIRSR607837-1"/>
    </source>
</evidence>
<dbReference type="PANTHER" id="PTHR37302">
    <property type="entry name" value="SLR1116 PROTEIN"/>
    <property type="match status" value="1"/>
</dbReference>
<gene>
    <name evidence="4" type="ORF">CVT23_03955</name>
</gene>
<dbReference type="InterPro" id="IPR034660">
    <property type="entry name" value="DinB/YfiT-like"/>
</dbReference>